<dbReference type="Proteomes" id="UP000651452">
    <property type="component" value="Unassembled WGS sequence"/>
</dbReference>
<dbReference type="OrthoDB" id="2790530at2759"/>
<sequence length="93" mass="10518">MPISVSFMSKSMYTASKKQLQKKAHLVSLIQAFRNIPATAARAVVISGLHTSRSDRRMHATVDFFDDKDRSLGRKHIVQDEDIEDGKQDDKSK</sequence>
<evidence type="ECO:0000313" key="1">
    <source>
        <dbReference type="EMBL" id="KAF9701270.1"/>
    </source>
</evidence>
<keyword evidence="2" id="KW-1185">Reference proteome</keyword>
<gene>
    <name evidence="1" type="ORF">EKO04_000678</name>
</gene>
<reference evidence="1" key="1">
    <citation type="submission" date="2018-12" db="EMBL/GenBank/DDBJ databases">
        <authorList>
            <person name="Syme R.A."/>
            <person name="Farfan-Caceres L."/>
            <person name="Lichtenzveig J."/>
        </authorList>
    </citation>
    <scope>NUCLEOTIDE SEQUENCE</scope>
    <source>
        <strain evidence="1">Al4</strain>
    </source>
</reference>
<comment type="caution">
    <text evidence="1">The sequence shown here is derived from an EMBL/GenBank/DDBJ whole genome shotgun (WGS) entry which is preliminary data.</text>
</comment>
<accession>A0A8H7JDP0</accession>
<name>A0A8H7JDP0_9PLEO</name>
<evidence type="ECO:0000313" key="2">
    <source>
        <dbReference type="Proteomes" id="UP000651452"/>
    </source>
</evidence>
<organism evidence="1 2">
    <name type="scientific">Ascochyta lentis</name>
    <dbReference type="NCBI Taxonomy" id="205686"/>
    <lineage>
        <taxon>Eukaryota</taxon>
        <taxon>Fungi</taxon>
        <taxon>Dikarya</taxon>
        <taxon>Ascomycota</taxon>
        <taxon>Pezizomycotina</taxon>
        <taxon>Dothideomycetes</taxon>
        <taxon>Pleosporomycetidae</taxon>
        <taxon>Pleosporales</taxon>
        <taxon>Pleosporineae</taxon>
        <taxon>Didymellaceae</taxon>
        <taxon>Ascochyta</taxon>
    </lineage>
</organism>
<reference evidence="1" key="2">
    <citation type="submission" date="2020-09" db="EMBL/GenBank/DDBJ databases">
        <title>Reference genome assembly for Australian Ascochyta lentis isolate Al4.</title>
        <authorList>
            <person name="Lee R.C."/>
            <person name="Farfan-Caceres L.M."/>
            <person name="Debler J.W."/>
            <person name="Williams A.H."/>
            <person name="Henares B.M."/>
        </authorList>
    </citation>
    <scope>NUCLEOTIDE SEQUENCE</scope>
    <source>
        <strain evidence="1">Al4</strain>
    </source>
</reference>
<dbReference type="AlphaFoldDB" id="A0A8H7JDP0"/>
<protein>
    <submittedName>
        <fullName evidence="1">Uncharacterized protein</fullName>
    </submittedName>
</protein>
<proteinExistence type="predicted"/>
<dbReference type="EMBL" id="RZGK01000002">
    <property type="protein sequence ID" value="KAF9701270.1"/>
    <property type="molecule type" value="Genomic_DNA"/>
</dbReference>